<gene>
    <name evidence="2" type="ORF">C8F04DRAFT_1116199</name>
</gene>
<comment type="caution">
    <text evidence="2">The sequence shown here is derived from an EMBL/GenBank/DDBJ whole genome shotgun (WGS) entry which is preliminary data.</text>
</comment>
<dbReference type="AlphaFoldDB" id="A0AAD6WW36"/>
<name>A0AAD6WW36_9AGAR</name>
<keyword evidence="3" id="KW-1185">Reference proteome</keyword>
<reference evidence="2" key="1">
    <citation type="submission" date="2023-03" db="EMBL/GenBank/DDBJ databases">
        <title>Massive genome expansion in bonnet fungi (Mycena s.s.) driven by repeated elements and novel gene families across ecological guilds.</title>
        <authorList>
            <consortium name="Lawrence Berkeley National Laboratory"/>
            <person name="Harder C.B."/>
            <person name="Miyauchi S."/>
            <person name="Viragh M."/>
            <person name="Kuo A."/>
            <person name="Thoen E."/>
            <person name="Andreopoulos B."/>
            <person name="Lu D."/>
            <person name="Skrede I."/>
            <person name="Drula E."/>
            <person name="Henrissat B."/>
            <person name="Morin E."/>
            <person name="Kohler A."/>
            <person name="Barry K."/>
            <person name="LaButti K."/>
            <person name="Morin E."/>
            <person name="Salamov A."/>
            <person name="Lipzen A."/>
            <person name="Mereny Z."/>
            <person name="Hegedus B."/>
            <person name="Baldrian P."/>
            <person name="Stursova M."/>
            <person name="Weitz H."/>
            <person name="Taylor A."/>
            <person name="Grigoriev I.V."/>
            <person name="Nagy L.G."/>
            <person name="Martin F."/>
            <person name="Kauserud H."/>
        </authorList>
    </citation>
    <scope>NUCLEOTIDE SEQUENCE</scope>
    <source>
        <strain evidence="2">CBHHK200</strain>
    </source>
</reference>
<proteinExistence type="predicted"/>
<evidence type="ECO:0000313" key="2">
    <source>
        <dbReference type="EMBL" id="KAJ7029558.1"/>
    </source>
</evidence>
<dbReference type="EMBL" id="JARJCM010000100">
    <property type="protein sequence ID" value="KAJ7029558.1"/>
    <property type="molecule type" value="Genomic_DNA"/>
</dbReference>
<organism evidence="2 3">
    <name type="scientific">Mycena alexandri</name>
    <dbReference type="NCBI Taxonomy" id="1745969"/>
    <lineage>
        <taxon>Eukaryota</taxon>
        <taxon>Fungi</taxon>
        <taxon>Dikarya</taxon>
        <taxon>Basidiomycota</taxon>
        <taxon>Agaricomycotina</taxon>
        <taxon>Agaricomycetes</taxon>
        <taxon>Agaricomycetidae</taxon>
        <taxon>Agaricales</taxon>
        <taxon>Marasmiineae</taxon>
        <taxon>Mycenaceae</taxon>
        <taxon>Mycena</taxon>
    </lineage>
</organism>
<feature type="region of interest" description="Disordered" evidence="1">
    <location>
        <begin position="30"/>
        <end position="62"/>
    </location>
</feature>
<accession>A0AAD6WW36</accession>
<evidence type="ECO:0000256" key="1">
    <source>
        <dbReference type="SAM" id="MobiDB-lite"/>
    </source>
</evidence>
<evidence type="ECO:0000313" key="3">
    <source>
        <dbReference type="Proteomes" id="UP001218188"/>
    </source>
</evidence>
<sequence>MANSASLIAARKRKQGIAARARAQAVSKLQAASSLTSPSNDTQRLDFPDSETPMAPASEEEFPDEVTPAKTVASDSDDDIKVVATEPLPIVLVFMIPAATSKGNQRVMYETIGCVTIPRKPTLAYKLSTSNVKTPTINLQTDDDWSGLITDATAKVKAKKDVSVMITYMFSLCDKHKKSAPKVKEKKGKMAIMDLENDDSDAENDDDVDLAGAEKEAMLKLEKEYGNCVKCGPGHLCKIDRNGNHVALSFPQRRGWCISLACGTKKVTVKTPPEGDLFSMFHGKGKATSPAPGPAQLAYPGWYPPLMQPLGFSMPGFPGYPPPPCLQPPPAPQFRSPRRPMLSSDPADELGVLYRSIIAFINHLVNLHPERQGLGDVGDALNTFRFFDISKIIDLTAADLGTDQFGNAVGTAVLITAALGDAQFLVKHVKKEVKRLEKAARCAHQ</sequence>
<protein>
    <submittedName>
        <fullName evidence="2">Uncharacterized protein</fullName>
    </submittedName>
</protein>
<feature type="compositionally biased region" description="Polar residues" evidence="1">
    <location>
        <begin position="30"/>
        <end position="42"/>
    </location>
</feature>
<dbReference type="Proteomes" id="UP001218188">
    <property type="component" value="Unassembled WGS sequence"/>
</dbReference>